<dbReference type="Proteomes" id="UP000585802">
    <property type="component" value="Unassembled WGS sequence"/>
</dbReference>
<evidence type="ECO:0000256" key="1">
    <source>
        <dbReference type="ARBA" id="ARBA00004651"/>
    </source>
</evidence>
<evidence type="ECO:0008006" key="9">
    <source>
        <dbReference type="Google" id="ProtNLM"/>
    </source>
</evidence>
<sequence>MLSEKSMELSRKIIILIYGRAFSFILSLIIPLVLTRLLVKDDYGSYQQLIMIYAIVQAILLFGMPQSLLYYFPRKEISDRSLLIKQTWSILAISGLLVITLFGITSQTMESIFPDHHLQPFIFLLGIYIGIMLSVMPLQNLLILEDKETTAMWSMICFTVIDIIILPSAAWYNPTTLGMVHGIILTSIIKFVIVIFYIYKNYLSKLETRESYYQEQLAYGIPVGLTAMIYVININIDKYMVGLFFSSSVFAVYYLGSLWAPMFGWITQSASQVVIPRMSKAHNNNDLLQIRELYANSVEKLAFIFLPATVLLALIAKPLILTLFTDNYEDTVPIFSIYLLLLPTYALNLGWILMASGQTKFLLRLAMFMSIINIILSYGFLTTLEGDNRLLGIPFATVAVTWISTIVVMYKSLNTLESTLSESYHWKKMVTIGAISALSAIPIIALLSLELENKIFLISSIVIYGITFLFTSFKFNILNDNEINLVKSFLPFKN</sequence>
<feature type="transmembrane region" description="Helical" evidence="6">
    <location>
        <begin position="393"/>
        <end position="410"/>
    </location>
</feature>
<evidence type="ECO:0000256" key="5">
    <source>
        <dbReference type="ARBA" id="ARBA00023136"/>
    </source>
</evidence>
<gene>
    <name evidence="7" type="ORF">EYQ70_01955</name>
</gene>
<keyword evidence="3 6" id="KW-0812">Transmembrane</keyword>
<dbReference type="GO" id="GO:0005886">
    <property type="term" value="C:plasma membrane"/>
    <property type="evidence" value="ECO:0007669"/>
    <property type="project" value="UniProtKB-SubCell"/>
</dbReference>
<feature type="transmembrane region" description="Helical" evidence="6">
    <location>
        <begin position="242"/>
        <end position="267"/>
    </location>
</feature>
<evidence type="ECO:0000256" key="2">
    <source>
        <dbReference type="ARBA" id="ARBA00022475"/>
    </source>
</evidence>
<proteinExistence type="predicted"/>
<evidence type="ECO:0000256" key="4">
    <source>
        <dbReference type="ARBA" id="ARBA00022989"/>
    </source>
</evidence>
<feature type="transmembrane region" description="Helical" evidence="6">
    <location>
        <begin position="150"/>
        <end position="172"/>
    </location>
</feature>
<feature type="transmembrane region" description="Helical" evidence="6">
    <location>
        <begin position="21"/>
        <end position="39"/>
    </location>
</feature>
<organism evidence="7 8">
    <name type="scientific">Marine Group III euryarchaeote</name>
    <dbReference type="NCBI Taxonomy" id="2173149"/>
    <lineage>
        <taxon>Archaea</taxon>
        <taxon>Methanobacteriati</taxon>
        <taxon>Thermoplasmatota</taxon>
        <taxon>Thermoplasmata</taxon>
        <taxon>Candidatus Thermoprofundales</taxon>
    </lineage>
</organism>
<dbReference type="InterPro" id="IPR050833">
    <property type="entry name" value="Poly_Biosynth_Transport"/>
</dbReference>
<feature type="transmembrane region" description="Helical" evidence="6">
    <location>
        <begin position="51"/>
        <end position="71"/>
    </location>
</feature>
<name>A0A7J4GRA7_9ARCH</name>
<feature type="transmembrane region" description="Helical" evidence="6">
    <location>
        <begin position="301"/>
        <end position="320"/>
    </location>
</feature>
<feature type="transmembrane region" description="Helical" evidence="6">
    <location>
        <begin position="83"/>
        <end position="105"/>
    </location>
</feature>
<feature type="transmembrane region" description="Helical" evidence="6">
    <location>
        <begin position="430"/>
        <end position="449"/>
    </location>
</feature>
<evidence type="ECO:0000256" key="6">
    <source>
        <dbReference type="SAM" id="Phobius"/>
    </source>
</evidence>
<comment type="caution">
    <text evidence="7">The sequence shown here is derived from an EMBL/GenBank/DDBJ whole genome shotgun (WGS) entry which is preliminary data.</text>
</comment>
<keyword evidence="5 6" id="KW-0472">Membrane</keyword>
<dbReference type="PANTHER" id="PTHR30250:SF11">
    <property type="entry name" value="O-ANTIGEN TRANSPORTER-RELATED"/>
    <property type="match status" value="1"/>
</dbReference>
<dbReference type="Pfam" id="PF13440">
    <property type="entry name" value="Polysacc_synt_3"/>
    <property type="match status" value="1"/>
</dbReference>
<dbReference type="EMBL" id="DUCX01000034">
    <property type="protein sequence ID" value="HIF37167.1"/>
    <property type="molecule type" value="Genomic_DNA"/>
</dbReference>
<feature type="transmembrane region" description="Helical" evidence="6">
    <location>
        <begin position="455"/>
        <end position="473"/>
    </location>
</feature>
<evidence type="ECO:0000256" key="3">
    <source>
        <dbReference type="ARBA" id="ARBA00022692"/>
    </source>
</evidence>
<dbReference type="AlphaFoldDB" id="A0A7J4GRA7"/>
<keyword evidence="4 6" id="KW-1133">Transmembrane helix</keyword>
<reference evidence="8" key="1">
    <citation type="journal article" date="2019" name="bioRxiv">
        <title>Genome diversification in globally distributed novel marine Proteobacteria is linked to environmental adaptation.</title>
        <authorList>
            <person name="Zhou Z."/>
            <person name="Tran P.Q."/>
            <person name="Kieft K."/>
            <person name="Anantharaman K."/>
        </authorList>
    </citation>
    <scope>NUCLEOTIDE SEQUENCE [LARGE SCALE GENOMIC DNA]</scope>
</reference>
<protein>
    <recommendedName>
        <fullName evidence="9">Polysaccharide biosynthesis protein C-terminal domain-containing protein</fullName>
    </recommendedName>
</protein>
<evidence type="ECO:0000313" key="7">
    <source>
        <dbReference type="EMBL" id="HIF37167.1"/>
    </source>
</evidence>
<feature type="transmembrane region" description="Helical" evidence="6">
    <location>
        <begin position="178"/>
        <end position="199"/>
    </location>
</feature>
<comment type="subcellular location">
    <subcellularLocation>
        <location evidence="1">Cell membrane</location>
        <topology evidence="1">Multi-pass membrane protein</topology>
    </subcellularLocation>
</comment>
<accession>A0A7J4GRA7</accession>
<feature type="transmembrane region" description="Helical" evidence="6">
    <location>
        <begin position="117"/>
        <end position="138"/>
    </location>
</feature>
<evidence type="ECO:0000313" key="8">
    <source>
        <dbReference type="Proteomes" id="UP000585802"/>
    </source>
</evidence>
<dbReference type="PANTHER" id="PTHR30250">
    <property type="entry name" value="PST FAMILY PREDICTED COLANIC ACID TRANSPORTER"/>
    <property type="match status" value="1"/>
</dbReference>
<keyword evidence="2" id="KW-1003">Cell membrane</keyword>
<feature type="transmembrane region" description="Helical" evidence="6">
    <location>
        <begin position="332"/>
        <end position="354"/>
    </location>
</feature>
<feature type="transmembrane region" description="Helical" evidence="6">
    <location>
        <begin position="361"/>
        <end position="381"/>
    </location>
</feature>